<evidence type="ECO:0000256" key="5">
    <source>
        <dbReference type="PIRSR" id="PIRSR037505-2"/>
    </source>
</evidence>
<dbReference type="InterPro" id="IPR017226">
    <property type="entry name" value="BHMT-like"/>
</dbReference>
<evidence type="ECO:0000256" key="3">
    <source>
        <dbReference type="ARBA" id="ARBA00022723"/>
    </source>
</evidence>
<dbReference type="PANTHER" id="PTHR46015:SF1">
    <property type="entry name" value="HOMOCYSTEINE S-METHYLTRANSFERASE-LIKE ISOFORM 1"/>
    <property type="match status" value="1"/>
</dbReference>
<dbReference type="Pfam" id="PF02574">
    <property type="entry name" value="S-methyl_trans"/>
    <property type="match status" value="1"/>
</dbReference>
<dbReference type="GO" id="GO:0009086">
    <property type="term" value="P:methionine biosynthetic process"/>
    <property type="evidence" value="ECO:0007669"/>
    <property type="project" value="InterPro"/>
</dbReference>
<evidence type="ECO:0000256" key="6">
    <source>
        <dbReference type="PROSITE-ProRule" id="PRU00333"/>
    </source>
</evidence>
<keyword evidence="3 5" id="KW-0479">Metal-binding</keyword>
<dbReference type="AlphaFoldDB" id="A0A1W7D4W5"/>
<dbReference type="Proteomes" id="UP000194218">
    <property type="component" value="Chromosome"/>
</dbReference>
<feature type="binding site" evidence="6">
    <location>
        <position position="263"/>
    </location>
    <ligand>
        <name>Zn(2+)</name>
        <dbReference type="ChEBI" id="CHEBI:29105"/>
    </ligand>
</feature>
<dbReference type="PANTHER" id="PTHR46015">
    <property type="entry name" value="ZGC:172121"/>
    <property type="match status" value="1"/>
</dbReference>
<dbReference type="GO" id="GO:0008270">
    <property type="term" value="F:zinc ion binding"/>
    <property type="evidence" value="ECO:0007669"/>
    <property type="project" value="InterPro"/>
</dbReference>
<name>A0A1W7D4W5_9ACTN</name>
<reference evidence="8 9" key="1">
    <citation type="submission" date="2017-05" db="EMBL/GenBank/DDBJ databases">
        <title>Complete genome sequence of Streptomyces sp. SCSIO 03032 revealed the diverse biosynthetic pathways for its bioactive secondary metabolites.</title>
        <authorList>
            <person name="Ma L."/>
            <person name="Zhu Y."/>
            <person name="Zhang W."/>
            <person name="Zhang G."/>
            <person name="Tian X."/>
            <person name="Zhang S."/>
            <person name="Zhang C."/>
        </authorList>
    </citation>
    <scope>NUCLEOTIDE SEQUENCE [LARGE SCALE GENOMIC DNA]</scope>
    <source>
        <strain evidence="8 9">SCSIO 03032</strain>
    </source>
</reference>
<evidence type="ECO:0000259" key="7">
    <source>
        <dbReference type="PROSITE" id="PS50970"/>
    </source>
</evidence>
<gene>
    <name evidence="8" type="ORF">CAG99_03775</name>
</gene>
<evidence type="ECO:0000313" key="8">
    <source>
        <dbReference type="EMBL" id="ARQ72143.1"/>
    </source>
</evidence>
<keyword evidence="4 5" id="KW-0862">Zinc</keyword>
<dbReference type="EMBL" id="CP021121">
    <property type="protein sequence ID" value="ARQ72143.1"/>
    <property type="molecule type" value="Genomic_DNA"/>
</dbReference>
<dbReference type="PROSITE" id="PS50970">
    <property type="entry name" value="HCY"/>
    <property type="match status" value="1"/>
</dbReference>
<comment type="cofactor">
    <cofactor evidence="5">
        <name>Zn(2+)</name>
        <dbReference type="ChEBI" id="CHEBI:29105"/>
    </cofactor>
    <text evidence="5">Binds 1 zinc ion per subunit.</text>
</comment>
<evidence type="ECO:0000256" key="2">
    <source>
        <dbReference type="ARBA" id="ARBA00022679"/>
    </source>
</evidence>
<dbReference type="SUPFAM" id="SSF82282">
    <property type="entry name" value="Homocysteine S-methyltransferase"/>
    <property type="match status" value="1"/>
</dbReference>
<dbReference type="KEGG" id="smao:CAG99_03775"/>
<accession>A0A1W7D4W5</accession>
<organism evidence="8 9">
    <name type="scientific">Streptomyces marincola</name>
    <dbReference type="NCBI Taxonomy" id="2878388"/>
    <lineage>
        <taxon>Bacteria</taxon>
        <taxon>Bacillati</taxon>
        <taxon>Actinomycetota</taxon>
        <taxon>Actinomycetes</taxon>
        <taxon>Kitasatosporales</taxon>
        <taxon>Streptomycetaceae</taxon>
        <taxon>Streptomyces</taxon>
    </lineage>
</organism>
<dbReference type="InterPro" id="IPR003726">
    <property type="entry name" value="HCY_dom"/>
</dbReference>
<dbReference type="NCBIfam" id="NF007020">
    <property type="entry name" value="PRK09485.1"/>
    <property type="match status" value="1"/>
</dbReference>
<evidence type="ECO:0000256" key="4">
    <source>
        <dbReference type="ARBA" id="ARBA00022833"/>
    </source>
</evidence>
<keyword evidence="2 6" id="KW-0808">Transferase</keyword>
<sequence>MLDGGLSNRLQDQGCDVDDPLWTARVLLREPDELLRAHRAYARAGAQVLTTASYQASFEGFARHGVGRAAAARLMGDSVRLARAAGAPWVAASVGPYGAVLADGSEYRGRYGLSTAELVRFHRPRIEALAAAGPDVLALETVPDAVEAAAMLTAARGCGVPVWLSYTVAGGRTRAGQPLDEAFAVAAGNEQVVAVGVNCCAPDEVPAAVARAVAVTGRPAVAYPGSGETWDAARGRWHGRAVGPAASAGAWRAAGARLIGGCCRVGPEAVAELAEVLGPAASR</sequence>
<dbReference type="PIRSF" id="PIRSF037505">
    <property type="entry name" value="Betaine_HMT"/>
    <property type="match status" value="1"/>
</dbReference>
<evidence type="ECO:0000256" key="1">
    <source>
        <dbReference type="ARBA" id="ARBA00022603"/>
    </source>
</evidence>
<dbReference type="GO" id="GO:0008898">
    <property type="term" value="F:S-adenosylmethionine-homocysteine S-methyltransferase activity"/>
    <property type="evidence" value="ECO:0007669"/>
    <property type="project" value="TreeGrafter"/>
</dbReference>
<keyword evidence="1 6" id="KW-0489">Methyltransferase</keyword>
<dbReference type="InterPro" id="IPR036589">
    <property type="entry name" value="HCY_dom_sf"/>
</dbReference>
<evidence type="ECO:0000313" key="9">
    <source>
        <dbReference type="Proteomes" id="UP000194218"/>
    </source>
</evidence>
<keyword evidence="9" id="KW-1185">Reference proteome</keyword>
<dbReference type="GO" id="GO:0032259">
    <property type="term" value="P:methylation"/>
    <property type="evidence" value="ECO:0007669"/>
    <property type="project" value="UniProtKB-KW"/>
</dbReference>
<feature type="binding site" evidence="5 6">
    <location>
        <position position="199"/>
    </location>
    <ligand>
        <name>Zn(2+)</name>
        <dbReference type="ChEBI" id="CHEBI:29105"/>
    </ligand>
</feature>
<dbReference type="OrthoDB" id="9803687at2"/>
<feature type="domain" description="Hcy-binding" evidence="7">
    <location>
        <begin position="1"/>
        <end position="277"/>
    </location>
</feature>
<protein>
    <submittedName>
        <fullName evidence="8">Homocysteine S-methyltransferase</fullName>
    </submittedName>
</protein>
<proteinExistence type="predicted"/>
<dbReference type="Gene3D" id="3.20.20.330">
    <property type="entry name" value="Homocysteine-binding-like domain"/>
    <property type="match status" value="1"/>
</dbReference>
<feature type="binding site" evidence="6">
    <location>
        <position position="262"/>
    </location>
    <ligand>
        <name>Zn(2+)</name>
        <dbReference type="ChEBI" id="CHEBI:29105"/>
    </ligand>
</feature>
<dbReference type="InterPro" id="IPR051486">
    <property type="entry name" value="Hcy_S-methyltransferase"/>
</dbReference>
<dbReference type="GO" id="GO:0033528">
    <property type="term" value="P:S-methylmethionine cycle"/>
    <property type="evidence" value="ECO:0007669"/>
    <property type="project" value="TreeGrafter"/>
</dbReference>